<dbReference type="PANTHER" id="PTHR45760">
    <property type="entry name" value="FI19922P1-RELATED"/>
    <property type="match status" value="1"/>
</dbReference>
<comment type="similarity">
    <text evidence="2 11">Belongs to the mitochondrial carrier (TC 2.A.29) family.</text>
</comment>
<keyword evidence="6" id="KW-0999">Mitochondrion inner membrane</keyword>
<keyword evidence="3 11" id="KW-0813">Transport</keyword>
<keyword evidence="7" id="KW-1133">Transmembrane helix</keyword>
<evidence type="ECO:0000256" key="1">
    <source>
        <dbReference type="ARBA" id="ARBA00004448"/>
    </source>
</evidence>
<feature type="repeat" description="Solcar" evidence="10">
    <location>
        <begin position="46"/>
        <end position="166"/>
    </location>
</feature>
<dbReference type="PROSITE" id="PS50920">
    <property type="entry name" value="SOLCAR"/>
    <property type="match status" value="3"/>
</dbReference>
<evidence type="ECO:0000256" key="7">
    <source>
        <dbReference type="ARBA" id="ARBA00022989"/>
    </source>
</evidence>
<protein>
    <submittedName>
        <fullName evidence="12">LANO_0C08328g1_1</fullName>
    </submittedName>
</protein>
<keyword evidence="8" id="KW-0496">Mitochondrion</keyword>
<evidence type="ECO:0000313" key="13">
    <source>
        <dbReference type="Proteomes" id="UP000189911"/>
    </source>
</evidence>
<evidence type="ECO:0000256" key="11">
    <source>
        <dbReference type="RuleBase" id="RU000488"/>
    </source>
</evidence>
<evidence type="ECO:0000256" key="9">
    <source>
        <dbReference type="ARBA" id="ARBA00023136"/>
    </source>
</evidence>
<reference evidence="13" key="1">
    <citation type="submission" date="2016-03" db="EMBL/GenBank/DDBJ databases">
        <authorList>
            <person name="Devillers Hugo."/>
        </authorList>
    </citation>
    <scope>NUCLEOTIDE SEQUENCE [LARGE SCALE GENOMIC DNA]</scope>
</reference>
<dbReference type="PANTHER" id="PTHR45760:SF2">
    <property type="entry name" value="FI19922P1-RELATED"/>
    <property type="match status" value="1"/>
</dbReference>
<dbReference type="InterPro" id="IPR023395">
    <property type="entry name" value="MCP_dom_sf"/>
</dbReference>
<keyword evidence="5" id="KW-0677">Repeat</keyword>
<dbReference type="GO" id="GO:0005743">
    <property type="term" value="C:mitochondrial inner membrane"/>
    <property type="evidence" value="ECO:0007669"/>
    <property type="project" value="UniProtKB-SubCell"/>
</dbReference>
<evidence type="ECO:0000256" key="3">
    <source>
        <dbReference type="ARBA" id="ARBA00022448"/>
    </source>
</evidence>
<evidence type="ECO:0000256" key="10">
    <source>
        <dbReference type="PROSITE-ProRule" id="PRU00282"/>
    </source>
</evidence>
<dbReference type="Pfam" id="PF00153">
    <property type="entry name" value="Mito_carr"/>
    <property type="match status" value="3"/>
</dbReference>
<name>A0A1G4J9B9_9SACH</name>
<keyword evidence="4 10" id="KW-0812">Transmembrane</keyword>
<comment type="subcellular location">
    <subcellularLocation>
        <location evidence="1">Mitochondrion inner membrane</location>
        <topology evidence="1">Multi-pass membrane protein</topology>
    </subcellularLocation>
</comment>
<accession>A0A1G4J9B9</accession>
<feature type="repeat" description="Solcar" evidence="10">
    <location>
        <begin position="173"/>
        <end position="266"/>
    </location>
</feature>
<evidence type="ECO:0000256" key="6">
    <source>
        <dbReference type="ARBA" id="ARBA00022792"/>
    </source>
</evidence>
<dbReference type="Proteomes" id="UP000189911">
    <property type="component" value="Chromosome C"/>
</dbReference>
<dbReference type="InterPro" id="IPR045315">
    <property type="entry name" value="Mtm1-like"/>
</dbReference>
<feature type="repeat" description="Solcar" evidence="10">
    <location>
        <begin position="284"/>
        <end position="376"/>
    </location>
</feature>
<evidence type="ECO:0000256" key="8">
    <source>
        <dbReference type="ARBA" id="ARBA00023128"/>
    </source>
</evidence>
<evidence type="ECO:0000256" key="5">
    <source>
        <dbReference type="ARBA" id="ARBA00022737"/>
    </source>
</evidence>
<dbReference type="InterPro" id="IPR018108">
    <property type="entry name" value="MCP_transmembrane"/>
</dbReference>
<dbReference type="OrthoDB" id="1747031at2759"/>
<proteinExistence type="inferred from homology"/>
<sequence length="379" mass="42100">MAKSLNNRFLQFEDSDNPLTVALQVATILTPVHTMADEKKASIGVKERLLSAVSGSLITSLILTPMDVVRIRLQQQQMLPQCVCDSEGNPLPKFEASKGVFWQDACFQDVRCKSSPVRYTSTWDAFGKIAKIEGITSLWRGISITLLMAAPANMVYFIGYETLRDKSRLQEAYPTLNPLMCGAVARVLAATIVAPLDLLRTRLQSIPRSTPNSTATMMLKDLLKESRQEFSKAGYRAFFKGLEITLWRDVPFSAIYWGCYEFYRGKVSINSNQSIINSSNTNWNHFINSFVGGSLSGTVAAVLTHPFDVGKTRMQICFSMKSSQESKPSKNMFKYLNGIRNSEGLAALYTGLAPRVIKIAPSCAIMISTYEVCKLIFSA</sequence>
<keyword evidence="13" id="KW-1185">Reference proteome</keyword>
<gene>
    <name evidence="12" type="ORF">LANO_0C08328G</name>
</gene>
<dbReference type="GO" id="GO:1990542">
    <property type="term" value="P:mitochondrial transmembrane transport"/>
    <property type="evidence" value="ECO:0007669"/>
    <property type="project" value="InterPro"/>
</dbReference>
<evidence type="ECO:0000256" key="4">
    <source>
        <dbReference type="ARBA" id="ARBA00022692"/>
    </source>
</evidence>
<organism evidence="12 13">
    <name type="scientific">Lachancea nothofagi CBS 11611</name>
    <dbReference type="NCBI Taxonomy" id="1266666"/>
    <lineage>
        <taxon>Eukaryota</taxon>
        <taxon>Fungi</taxon>
        <taxon>Dikarya</taxon>
        <taxon>Ascomycota</taxon>
        <taxon>Saccharomycotina</taxon>
        <taxon>Saccharomycetes</taxon>
        <taxon>Saccharomycetales</taxon>
        <taxon>Saccharomycetaceae</taxon>
        <taxon>Lachancea</taxon>
    </lineage>
</organism>
<evidence type="ECO:0000256" key="2">
    <source>
        <dbReference type="ARBA" id="ARBA00006375"/>
    </source>
</evidence>
<evidence type="ECO:0000313" key="12">
    <source>
        <dbReference type="EMBL" id="SCU86536.1"/>
    </source>
</evidence>
<dbReference type="EMBL" id="LT598446">
    <property type="protein sequence ID" value="SCU86536.1"/>
    <property type="molecule type" value="Genomic_DNA"/>
</dbReference>
<dbReference type="Gene3D" id="1.50.40.10">
    <property type="entry name" value="Mitochondrial carrier domain"/>
    <property type="match status" value="2"/>
</dbReference>
<dbReference type="AlphaFoldDB" id="A0A1G4J9B9"/>
<keyword evidence="9 10" id="KW-0472">Membrane</keyword>
<dbReference type="SUPFAM" id="SSF103506">
    <property type="entry name" value="Mitochondrial carrier"/>
    <property type="match status" value="1"/>
</dbReference>